<dbReference type="EMBL" id="CAOQHR010000002">
    <property type="protein sequence ID" value="CAI6319898.1"/>
    <property type="molecule type" value="Genomic_DNA"/>
</dbReference>
<proteinExistence type="predicted"/>
<keyword evidence="2" id="KW-0812">Transmembrane</keyword>
<keyword evidence="5" id="KW-1185">Reference proteome</keyword>
<dbReference type="Proteomes" id="UP001152607">
    <property type="component" value="Unassembled WGS sequence"/>
</dbReference>
<evidence type="ECO:0000256" key="1">
    <source>
        <dbReference type="SAM" id="MobiDB-lite"/>
    </source>
</evidence>
<keyword evidence="2" id="KW-1133">Transmembrane helix</keyword>
<keyword evidence="3" id="KW-0732">Signal</keyword>
<feature type="compositionally biased region" description="Polar residues" evidence="1">
    <location>
        <begin position="224"/>
        <end position="234"/>
    </location>
</feature>
<comment type="caution">
    <text evidence="4">The sequence shown here is derived from an EMBL/GenBank/DDBJ whole genome shotgun (WGS) entry which is preliminary data.</text>
</comment>
<evidence type="ECO:0000256" key="3">
    <source>
        <dbReference type="SAM" id="SignalP"/>
    </source>
</evidence>
<feature type="compositionally biased region" description="Low complexity" evidence="1">
    <location>
        <begin position="197"/>
        <end position="223"/>
    </location>
</feature>
<dbReference type="OrthoDB" id="5347452at2759"/>
<evidence type="ECO:0000313" key="5">
    <source>
        <dbReference type="Proteomes" id="UP001152607"/>
    </source>
</evidence>
<evidence type="ECO:0000313" key="4">
    <source>
        <dbReference type="EMBL" id="CAI6319898.1"/>
    </source>
</evidence>
<organism evidence="4 5">
    <name type="scientific">Periconia digitata</name>
    <dbReference type="NCBI Taxonomy" id="1303443"/>
    <lineage>
        <taxon>Eukaryota</taxon>
        <taxon>Fungi</taxon>
        <taxon>Dikarya</taxon>
        <taxon>Ascomycota</taxon>
        <taxon>Pezizomycotina</taxon>
        <taxon>Dothideomycetes</taxon>
        <taxon>Pleosporomycetidae</taxon>
        <taxon>Pleosporales</taxon>
        <taxon>Massarineae</taxon>
        <taxon>Periconiaceae</taxon>
        <taxon>Periconia</taxon>
    </lineage>
</organism>
<feature type="region of interest" description="Disordered" evidence="1">
    <location>
        <begin position="196"/>
        <end position="234"/>
    </location>
</feature>
<feature type="signal peptide" evidence="3">
    <location>
        <begin position="1"/>
        <end position="17"/>
    </location>
</feature>
<name>A0A9W4XG12_9PLEO</name>
<sequence length="357" mass="36921">MLIHALCALIAPALASAAAFPWALPGPTLAIPAVDGWSPAPTAAPKVGGLELFRRGEGDTVCGFVAGISSESSSCSRSNTELHTNRLTASSLTCPPGKSSICATNTYYGVHGCCDPNNVGGCDIPTTCIPSSLMSASCSDAKCLSNVSIKKCTATEAPECFVWNYAYSTARTTTMTEWGCAAKQGTVIVERTWSGFSTPTKSSSSTRSSSSSTSSSTAPSPTTLEQTQAPSKPNNTAAIVGGTIGGLVVVGAVASFIIWLLIRDRRLKREAGHQSWVSGTTAANNNNNPDAITEYNPHGFTPVNAWEADDNKPWAGSPTAVHVVGSPMSEYDGHGNGHAPIFNVAEAQGQAVHEAPA</sequence>
<accession>A0A9W4XG12</accession>
<evidence type="ECO:0000256" key="2">
    <source>
        <dbReference type="SAM" id="Phobius"/>
    </source>
</evidence>
<dbReference type="AlphaFoldDB" id="A0A9W4XG12"/>
<feature type="chain" id="PRO_5040950068" evidence="3">
    <location>
        <begin position="18"/>
        <end position="357"/>
    </location>
</feature>
<reference evidence="4" key="1">
    <citation type="submission" date="2023-01" db="EMBL/GenBank/DDBJ databases">
        <authorList>
            <person name="Van Ghelder C."/>
            <person name="Rancurel C."/>
        </authorList>
    </citation>
    <scope>NUCLEOTIDE SEQUENCE</scope>
    <source>
        <strain evidence="4">CNCM I-4278</strain>
    </source>
</reference>
<keyword evidence="2" id="KW-0472">Membrane</keyword>
<protein>
    <submittedName>
        <fullName evidence="4">Uncharacterized protein</fullName>
    </submittedName>
</protein>
<feature type="transmembrane region" description="Helical" evidence="2">
    <location>
        <begin position="237"/>
        <end position="262"/>
    </location>
</feature>
<gene>
    <name evidence="4" type="ORF">PDIGIT_LOCUS3556</name>
</gene>